<gene>
    <name evidence="1" type="ORF">GCM10011339_09170</name>
</gene>
<protein>
    <recommendedName>
        <fullName evidence="3">DUF4861 domain-containing protein</fullName>
    </recommendedName>
</protein>
<organism evidence="1 2">
    <name type="scientific">Echinicola rosea</name>
    <dbReference type="NCBI Taxonomy" id="1807691"/>
    <lineage>
        <taxon>Bacteria</taxon>
        <taxon>Pseudomonadati</taxon>
        <taxon>Bacteroidota</taxon>
        <taxon>Cytophagia</taxon>
        <taxon>Cytophagales</taxon>
        <taxon>Cyclobacteriaceae</taxon>
        <taxon>Echinicola</taxon>
    </lineage>
</organism>
<evidence type="ECO:0000313" key="1">
    <source>
        <dbReference type="EMBL" id="GGF23277.1"/>
    </source>
</evidence>
<name>A0ABQ1URP2_9BACT</name>
<dbReference type="InterPro" id="IPR032342">
    <property type="entry name" value="DUF4861"/>
</dbReference>
<proteinExistence type="predicted"/>
<accession>A0ABQ1URP2</accession>
<dbReference type="EMBL" id="BMIU01000003">
    <property type="protein sequence ID" value="GGF23277.1"/>
    <property type="molecule type" value="Genomic_DNA"/>
</dbReference>
<comment type="caution">
    <text evidence="1">The sequence shown here is derived from an EMBL/GenBank/DDBJ whole genome shotgun (WGS) entry which is preliminary data.</text>
</comment>
<evidence type="ECO:0000313" key="2">
    <source>
        <dbReference type="Proteomes" id="UP000647339"/>
    </source>
</evidence>
<keyword evidence="2" id="KW-1185">Reference proteome</keyword>
<sequence length="452" mass="50505">MTDQKSLVIDFPYFKSKFKKVNIMKHSFWVVGSAFLMAYACSPAKKEEKPLQFTVNNQASLALTDKPVVIKKGEIPGLESQAGKWPLVVSVGDTVAAQYDDTDGDGQWDELFFVTDLAANDAKTFTIGWADEVPEFAPRTSVRFGKREGADIPVHPAQADTLPADGLPKSVGYQPYQTDGPSWENDKVGFRHYFDGRNAKDLFGKKTSAMSPEDVGINSEGAVEDNYHVMHDWGRDILAVGNSVGLGGVALMIDDEPARMGVTVNDAVNNVEESVFQIVKEGPVRSVIQYNYNNWQPQDRSYDVQEVSTIWPGMYAYKNAVSVEGLQGDETLLVGLVNINNDHELSEIEVNDEWVVLLTHDQQTYEKEWWLGMALILPRSVYEGYTEAPKEGPLSNTYLAKLNVENGQPVEYFAAAGWELSDEQFTDRDYFTKYITNLTKQLSADVTVSWEE</sequence>
<dbReference type="Pfam" id="PF16153">
    <property type="entry name" value="DUF4861"/>
    <property type="match status" value="1"/>
</dbReference>
<reference evidence="2" key="1">
    <citation type="journal article" date="2019" name="Int. J. Syst. Evol. Microbiol.">
        <title>The Global Catalogue of Microorganisms (GCM) 10K type strain sequencing project: providing services to taxonomists for standard genome sequencing and annotation.</title>
        <authorList>
            <consortium name="The Broad Institute Genomics Platform"/>
            <consortium name="The Broad Institute Genome Sequencing Center for Infectious Disease"/>
            <person name="Wu L."/>
            <person name="Ma J."/>
        </authorList>
    </citation>
    <scope>NUCLEOTIDE SEQUENCE [LARGE SCALE GENOMIC DNA]</scope>
    <source>
        <strain evidence="2">CGMCC 1.15407</strain>
    </source>
</reference>
<dbReference type="Proteomes" id="UP000647339">
    <property type="component" value="Unassembled WGS sequence"/>
</dbReference>
<evidence type="ECO:0008006" key="3">
    <source>
        <dbReference type="Google" id="ProtNLM"/>
    </source>
</evidence>